<reference evidence="5" key="1">
    <citation type="journal article" date="2021" name="PeerJ">
        <title>Extensive microbial diversity within the chicken gut microbiome revealed by metagenomics and culture.</title>
        <authorList>
            <person name="Gilroy R."/>
            <person name="Ravi A."/>
            <person name="Getino M."/>
            <person name="Pursley I."/>
            <person name="Horton D.L."/>
            <person name="Alikhan N.F."/>
            <person name="Baker D."/>
            <person name="Gharbi K."/>
            <person name="Hall N."/>
            <person name="Watson M."/>
            <person name="Adriaenssens E.M."/>
            <person name="Foster-Nyarko E."/>
            <person name="Jarju S."/>
            <person name="Secka A."/>
            <person name="Antonio M."/>
            <person name="Oren A."/>
            <person name="Chaudhuri R.R."/>
            <person name="La Ragione R."/>
            <person name="Hildebrand F."/>
            <person name="Pallen M.J."/>
        </authorList>
    </citation>
    <scope>NUCLEOTIDE SEQUENCE</scope>
    <source>
        <strain evidence="5">ChiSxjej5B17-1746</strain>
    </source>
</reference>
<dbReference type="SUPFAM" id="SSF53850">
    <property type="entry name" value="Periplasmic binding protein-like II"/>
    <property type="match status" value="1"/>
</dbReference>
<organism evidence="5 6">
    <name type="scientific">Candidatus Bilophila faecipullorum</name>
    <dbReference type="NCBI Taxonomy" id="2838482"/>
    <lineage>
        <taxon>Bacteria</taxon>
        <taxon>Pseudomonadati</taxon>
        <taxon>Thermodesulfobacteriota</taxon>
        <taxon>Desulfovibrionia</taxon>
        <taxon>Desulfovibrionales</taxon>
        <taxon>Desulfovibrionaceae</taxon>
        <taxon>Bilophila</taxon>
    </lineage>
</organism>
<dbReference type="GO" id="GO:0055085">
    <property type="term" value="P:transmembrane transport"/>
    <property type="evidence" value="ECO:0007669"/>
    <property type="project" value="InterPro"/>
</dbReference>
<feature type="chain" id="PRO_5039061648" evidence="4">
    <location>
        <begin position="23"/>
        <end position="342"/>
    </location>
</feature>
<keyword evidence="3 4" id="KW-0732">Signal</keyword>
<name>A0A9D1QYR7_9BACT</name>
<dbReference type="CDD" id="cd13603">
    <property type="entry name" value="PBP2_TRAP_Siap_TeaA_like"/>
    <property type="match status" value="1"/>
</dbReference>
<evidence type="ECO:0000256" key="3">
    <source>
        <dbReference type="ARBA" id="ARBA00022729"/>
    </source>
</evidence>
<dbReference type="NCBIfam" id="NF037995">
    <property type="entry name" value="TRAP_S1"/>
    <property type="match status" value="1"/>
</dbReference>
<dbReference type="PIRSF" id="PIRSF006470">
    <property type="entry name" value="DctB"/>
    <property type="match status" value="1"/>
</dbReference>
<evidence type="ECO:0000313" key="6">
    <source>
        <dbReference type="Proteomes" id="UP000824264"/>
    </source>
</evidence>
<dbReference type="EMBL" id="DXGI01000188">
    <property type="protein sequence ID" value="HIW78531.1"/>
    <property type="molecule type" value="Genomic_DNA"/>
</dbReference>
<dbReference type="InterPro" id="IPR038404">
    <property type="entry name" value="TRAP_DctP_sf"/>
</dbReference>
<evidence type="ECO:0000256" key="1">
    <source>
        <dbReference type="ARBA" id="ARBA00009023"/>
    </source>
</evidence>
<dbReference type="AlphaFoldDB" id="A0A9D1QYR7"/>
<evidence type="ECO:0000256" key="2">
    <source>
        <dbReference type="ARBA" id="ARBA00022448"/>
    </source>
</evidence>
<keyword evidence="2" id="KW-0813">Transport</keyword>
<comment type="similarity">
    <text evidence="1">Belongs to the bacterial solute-binding protein 7 family.</text>
</comment>
<gene>
    <name evidence="5" type="ORF">H9874_05220</name>
</gene>
<dbReference type="InterPro" id="IPR018389">
    <property type="entry name" value="DctP_fam"/>
</dbReference>
<accession>A0A9D1QYR7</accession>
<dbReference type="PANTHER" id="PTHR33376">
    <property type="match status" value="1"/>
</dbReference>
<reference evidence="5" key="2">
    <citation type="submission" date="2021-04" db="EMBL/GenBank/DDBJ databases">
        <authorList>
            <person name="Gilroy R."/>
        </authorList>
    </citation>
    <scope>NUCLEOTIDE SEQUENCE</scope>
    <source>
        <strain evidence="5">ChiSxjej5B17-1746</strain>
    </source>
</reference>
<comment type="caution">
    <text evidence="5">The sequence shown here is derived from an EMBL/GenBank/DDBJ whole genome shotgun (WGS) entry which is preliminary data.</text>
</comment>
<feature type="signal peptide" evidence="4">
    <location>
        <begin position="1"/>
        <end position="22"/>
    </location>
</feature>
<dbReference type="InterPro" id="IPR004682">
    <property type="entry name" value="TRAP_DctP"/>
</dbReference>
<dbReference type="NCBIfam" id="TIGR00787">
    <property type="entry name" value="dctP"/>
    <property type="match status" value="1"/>
</dbReference>
<evidence type="ECO:0000313" key="5">
    <source>
        <dbReference type="EMBL" id="HIW78531.1"/>
    </source>
</evidence>
<dbReference type="Proteomes" id="UP000824264">
    <property type="component" value="Unassembled WGS sequence"/>
</dbReference>
<dbReference type="Gene3D" id="3.40.190.170">
    <property type="entry name" value="Bacterial extracellular solute-binding protein, family 7"/>
    <property type="match status" value="1"/>
</dbReference>
<proteinExistence type="inferred from homology"/>
<dbReference type="Pfam" id="PF03480">
    <property type="entry name" value="DctP"/>
    <property type="match status" value="1"/>
</dbReference>
<dbReference type="PANTHER" id="PTHR33376:SF7">
    <property type="entry name" value="C4-DICARBOXYLATE-BINDING PROTEIN DCTB"/>
    <property type="match status" value="1"/>
</dbReference>
<dbReference type="GO" id="GO:0030288">
    <property type="term" value="C:outer membrane-bounded periplasmic space"/>
    <property type="evidence" value="ECO:0007669"/>
    <property type="project" value="InterPro"/>
</dbReference>
<sequence length="342" mass="38144">MFKRLLALAVALFLAFPPLAAAGEKLALKVGMGDPIDSEMGAIGTRFKEIVEARSHGAVEVQLFPSGQLGDETEMIQNVRGGNLDMAVVGIANTVPFVKKLGILTMPYIFDDLYDVVRATTGPAHELLNDYAIREGGFRILGWTYTDYRYISNSRHPIKTLNDIKGLKFRVPQSAVLLASYKAWGANPVPISWSETFTALQQGVVDGQCYGYITFLARKFNEVQKYMTEVHYTYQLQPMIMSQRAFLAMPSDLRRLIMEAGRDAQEYCLAFELTESIKARQRLIESGVQISQLEDEPDWKRAAVSRVWPEMEAFVGGREAINAFLAAIGKEPWVPPQPSALP</sequence>
<protein>
    <submittedName>
        <fullName evidence="5">TRAP transporter substrate-binding protein</fullName>
    </submittedName>
</protein>
<evidence type="ECO:0000256" key="4">
    <source>
        <dbReference type="SAM" id="SignalP"/>
    </source>
</evidence>